<protein>
    <submittedName>
        <fullName evidence="1">Uncharacterized protein</fullName>
    </submittedName>
</protein>
<gene>
    <name evidence="1" type="ORF">PUN28_003010</name>
</gene>
<dbReference type="EMBL" id="JADYXP020000002">
    <property type="protein sequence ID" value="KAL0131856.1"/>
    <property type="molecule type" value="Genomic_DNA"/>
</dbReference>
<dbReference type="Proteomes" id="UP001430953">
    <property type="component" value="Unassembled WGS sequence"/>
</dbReference>
<name>A0AAW2GXD0_9HYME</name>
<keyword evidence="2" id="KW-1185">Reference proteome</keyword>
<accession>A0AAW2GXD0</accession>
<comment type="caution">
    <text evidence="1">The sequence shown here is derived from an EMBL/GenBank/DDBJ whole genome shotgun (WGS) entry which is preliminary data.</text>
</comment>
<organism evidence="1 2">
    <name type="scientific">Cardiocondyla obscurior</name>
    <dbReference type="NCBI Taxonomy" id="286306"/>
    <lineage>
        <taxon>Eukaryota</taxon>
        <taxon>Metazoa</taxon>
        <taxon>Ecdysozoa</taxon>
        <taxon>Arthropoda</taxon>
        <taxon>Hexapoda</taxon>
        <taxon>Insecta</taxon>
        <taxon>Pterygota</taxon>
        <taxon>Neoptera</taxon>
        <taxon>Endopterygota</taxon>
        <taxon>Hymenoptera</taxon>
        <taxon>Apocrita</taxon>
        <taxon>Aculeata</taxon>
        <taxon>Formicoidea</taxon>
        <taxon>Formicidae</taxon>
        <taxon>Myrmicinae</taxon>
        <taxon>Cardiocondyla</taxon>
    </lineage>
</organism>
<proteinExistence type="predicted"/>
<evidence type="ECO:0000313" key="2">
    <source>
        <dbReference type="Proteomes" id="UP001430953"/>
    </source>
</evidence>
<dbReference type="AlphaFoldDB" id="A0AAW2GXD0"/>
<sequence>MTLLPETLCIDVLSWEERSAIYETRSRFVSAILDLDRENKVRSSRQDISCFLFDSEGYRAKLTFYVDLKNERLLIIDIIYRNLKCILY</sequence>
<reference evidence="1 2" key="1">
    <citation type="submission" date="2023-03" db="EMBL/GenBank/DDBJ databases">
        <title>High recombination rates correlate with genetic variation in Cardiocondyla obscurior ants.</title>
        <authorList>
            <person name="Errbii M."/>
        </authorList>
    </citation>
    <scope>NUCLEOTIDE SEQUENCE [LARGE SCALE GENOMIC DNA]</scope>
    <source>
        <strain evidence="1">Alpha-2009</strain>
        <tissue evidence="1">Whole body</tissue>
    </source>
</reference>
<evidence type="ECO:0000313" key="1">
    <source>
        <dbReference type="EMBL" id="KAL0131856.1"/>
    </source>
</evidence>